<proteinExistence type="predicted"/>
<evidence type="ECO:0000313" key="2">
    <source>
        <dbReference type="EMBL" id="EJZ07862.1"/>
    </source>
</evidence>
<sequence length="424" mass="44509">MTVRRLAAVDAQTYWMSASVPSDQFLLYAFGGQPDSLEGALDMVRDRARACADFRVRVDDTDFWTYPVWAQREVTADQIVVHDVDPPTWQGCLTAVAGLTDEPLDARDITWRLHVFPKVDEIPGAGSGSVAVLQICHALADGVLASALAAHLFGRNGAVPAVAAAPVRAAALPWRAFAAGRAHRRLVRDTDAGLVPPQALPRPALRTNTLPAGPRHLRTVVCSREQFGATTVTVGALAALSAALAGHLRALGDDAARLGAEVPMARTGPRQARNHFGNVGVELYPDLAAPERSAAIAADLHRRRRRAVHPAMLAEAAALAALPAPLLLWGVAQFDPGVRSAAVTGNTVVSSVNRGPADLRFGGAPVVLTAGFPSLSPMMGLTHGVHGIGGAVAVSVHAAASVIGDLDALEAYVERLAWELRSAP</sequence>
<dbReference type="Pfam" id="PF06974">
    <property type="entry name" value="WS_DGAT_C"/>
    <property type="match status" value="1"/>
</dbReference>
<evidence type="ECO:0000259" key="1">
    <source>
        <dbReference type="Pfam" id="PF06974"/>
    </source>
</evidence>
<protein>
    <recommendedName>
        <fullName evidence="1">O-acyltransferase WSD1 C-terminal domain-containing protein</fullName>
    </recommendedName>
</protein>
<gene>
    <name evidence="2" type="ORF">MVAC_17483</name>
</gene>
<keyword evidence="3" id="KW-1185">Reference proteome</keyword>
<dbReference type="PATRIC" id="fig|1194972.3.peg.3486"/>
<name>K0UL21_MYCVA</name>
<dbReference type="HOGENOM" id="CLU_024186_4_3_11"/>
<dbReference type="InterPro" id="IPR009721">
    <property type="entry name" value="O-acyltransferase_WSD1_C"/>
</dbReference>
<comment type="caution">
    <text evidence="2">The sequence shown here is derived from an EMBL/GenBank/DDBJ whole genome shotgun (WGS) entry which is preliminary data.</text>
</comment>
<dbReference type="EMBL" id="ALQA01000038">
    <property type="protein sequence ID" value="EJZ07862.1"/>
    <property type="molecule type" value="Genomic_DNA"/>
</dbReference>
<dbReference type="RefSeq" id="WP_003931131.1">
    <property type="nucleotide sequence ID" value="NZ_JH814692.1"/>
</dbReference>
<reference evidence="2 3" key="1">
    <citation type="journal article" date="2012" name="J. Bacteriol.">
        <title>Complete Genome Sequence of Mycobacterium vaccae Type Strain ATCC 25954.</title>
        <authorList>
            <person name="Ho Y.S."/>
            <person name="Adroub S.A."/>
            <person name="Abadi M."/>
            <person name="Al Alwan B."/>
            <person name="Alkhateeb R."/>
            <person name="Gao G."/>
            <person name="Ragab A."/>
            <person name="Ali S."/>
            <person name="van Soolingen D."/>
            <person name="Bitter W."/>
            <person name="Pain A."/>
            <person name="Abdallah A.M."/>
        </authorList>
    </citation>
    <scope>NUCLEOTIDE SEQUENCE [LARGE SCALE GENOMIC DNA]</scope>
    <source>
        <strain evidence="2 3">ATCC 25954</strain>
    </source>
</reference>
<dbReference type="eggNOG" id="COG1020">
    <property type="taxonomic scope" value="Bacteria"/>
</dbReference>
<evidence type="ECO:0000313" key="3">
    <source>
        <dbReference type="Proteomes" id="UP000006072"/>
    </source>
</evidence>
<dbReference type="Proteomes" id="UP000006072">
    <property type="component" value="Unassembled WGS sequence"/>
</dbReference>
<feature type="domain" description="O-acyltransferase WSD1 C-terminal" evidence="1">
    <location>
        <begin position="274"/>
        <end position="414"/>
    </location>
</feature>
<organism evidence="2 3">
    <name type="scientific">Mycolicibacterium vaccae ATCC 25954</name>
    <dbReference type="NCBI Taxonomy" id="1194972"/>
    <lineage>
        <taxon>Bacteria</taxon>
        <taxon>Bacillati</taxon>
        <taxon>Actinomycetota</taxon>
        <taxon>Actinomycetes</taxon>
        <taxon>Mycobacteriales</taxon>
        <taxon>Mycobacteriaceae</taxon>
        <taxon>Mycolicibacterium</taxon>
    </lineage>
</organism>
<dbReference type="AlphaFoldDB" id="K0UL21"/>
<accession>K0UL21</accession>